<reference evidence="2" key="1">
    <citation type="journal article" date="2019" name="Int. J. Syst. Evol. Microbiol.">
        <title>The Global Catalogue of Microorganisms (GCM) 10K type strain sequencing project: providing services to taxonomists for standard genome sequencing and annotation.</title>
        <authorList>
            <consortium name="The Broad Institute Genomics Platform"/>
            <consortium name="The Broad Institute Genome Sequencing Center for Infectious Disease"/>
            <person name="Wu L."/>
            <person name="Ma J."/>
        </authorList>
    </citation>
    <scope>NUCLEOTIDE SEQUENCE [LARGE SCALE GENOMIC DNA]</scope>
    <source>
        <strain evidence="2">CGMCC 4.7393</strain>
    </source>
</reference>
<dbReference type="RefSeq" id="WP_066621629.1">
    <property type="nucleotide sequence ID" value="NZ_JBHSYQ010000004.1"/>
</dbReference>
<evidence type="ECO:0000313" key="1">
    <source>
        <dbReference type="EMBL" id="MFC6998106.1"/>
    </source>
</evidence>
<dbReference type="Pfam" id="PF07924">
    <property type="entry name" value="NuiA"/>
    <property type="match status" value="1"/>
</dbReference>
<evidence type="ECO:0000313" key="2">
    <source>
        <dbReference type="Proteomes" id="UP001596405"/>
    </source>
</evidence>
<dbReference type="Proteomes" id="UP001596405">
    <property type="component" value="Unassembled WGS sequence"/>
</dbReference>
<gene>
    <name evidence="1" type="ORF">ACFQHR_10750</name>
</gene>
<organism evidence="1 2">
    <name type="scientific">Rufibacter roseus</name>
    <dbReference type="NCBI Taxonomy" id="1567108"/>
    <lineage>
        <taxon>Bacteria</taxon>
        <taxon>Pseudomonadati</taxon>
        <taxon>Bacteroidota</taxon>
        <taxon>Cytophagia</taxon>
        <taxon>Cytophagales</taxon>
        <taxon>Hymenobacteraceae</taxon>
        <taxon>Rufibacter</taxon>
    </lineage>
</organism>
<dbReference type="SUPFAM" id="SSF82602">
    <property type="entry name" value="Nuclease A inhibitor (NuiA)"/>
    <property type="match status" value="1"/>
</dbReference>
<proteinExistence type="predicted"/>
<sequence>MKQILIELEQAAQGLFYRSETDAPFEAVDFGAQEKASFSSAQLLRRLELPATTPVDTQELSFFFRNMTKVWPEMREERRQEALKFQQLERLLLQSLHHLQVYRVGKIRLTAYLLGWDTEGQLVGLKTTLVET</sequence>
<dbReference type="InterPro" id="IPR036587">
    <property type="entry name" value="NucleaseA_inhib-like_sf"/>
</dbReference>
<dbReference type="Gene3D" id="3.40.1460.10">
    <property type="entry name" value="Nuclease A inhibitor-like"/>
    <property type="match status" value="1"/>
</dbReference>
<keyword evidence="2" id="KW-1185">Reference proteome</keyword>
<comment type="caution">
    <text evidence="1">The sequence shown here is derived from an EMBL/GenBank/DDBJ whole genome shotgun (WGS) entry which is preliminary data.</text>
</comment>
<name>A0ABW2DJU7_9BACT</name>
<protein>
    <submittedName>
        <fullName evidence="1">Nuclease A inhibitor family protein</fullName>
    </submittedName>
</protein>
<accession>A0ABW2DJU7</accession>
<dbReference type="EMBL" id="JBHSYQ010000004">
    <property type="protein sequence ID" value="MFC6998106.1"/>
    <property type="molecule type" value="Genomic_DNA"/>
</dbReference>
<dbReference type="InterPro" id="IPR012489">
    <property type="entry name" value="NucleaseA_inhib-like"/>
</dbReference>